<dbReference type="RefSeq" id="WP_201958889.1">
    <property type="nucleotide sequence ID" value="NZ_JAERRJ010000065.1"/>
</dbReference>
<comment type="caution">
    <text evidence="2">The sequence shown here is derived from an EMBL/GenBank/DDBJ whole genome shotgun (WGS) entry which is preliminary data.</text>
</comment>
<dbReference type="Proteomes" id="UP000602198">
    <property type="component" value="Unassembled WGS sequence"/>
</dbReference>
<proteinExistence type="predicted"/>
<reference evidence="2 3" key="1">
    <citation type="submission" date="2021-01" db="EMBL/GenBank/DDBJ databases">
        <title>WGS of actinomycetes isolated from Thailand.</title>
        <authorList>
            <person name="Thawai C."/>
        </authorList>
    </citation>
    <scope>NUCLEOTIDE SEQUENCE [LARGE SCALE GENOMIC DNA]</scope>
    <source>
        <strain evidence="2 3">LPG 2</strain>
    </source>
</reference>
<dbReference type="InterPro" id="IPR023213">
    <property type="entry name" value="CAT-like_dom_sf"/>
</dbReference>
<feature type="non-terminal residue" evidence="2">
    <location>
        <position position="133"/>
    </location>
</feature>
<dbReference type="Gene3D" id="3.30.559.10">
    <property type="entry name" value="Chloramphenicol acetyltransferase-like domain"/>
    <property type="match status" value="1"/>
</dbReference>
<dbReference type="EMBL" id="JAERRJ010000065">
    <property type="protein sequence ID" value="MBL1080362.1"/>
    <property type="molecule type" value="Genomic_DNA"/>
</dbReference>
<dbReference type="InterPro" id="IPR001242">
    <property type="entry name" value="Condensation_dom"/>
</dbReference>
<dbReference type="SUPFAM" id="SSF52777">
    <property type="entry name" value="CoA-dependent acyltransferases"/>
    <property type="match status" value="1"/>
</dbReference>
<organism evidence="2 3">
    <name type="scientific">Nocardia acididurans</name>
    <dbReference type="NCBI Taxonomy" id="2802282"/>
    <lineage>
        <taxon>Bacteria</taxon>
        <taxon>Bacillati</taxon>
        <taxon>Actinomycetota</taxon>
        <taxon>Actinomycetes</taxon>
        <taxon>Mycobacteriales</taxon>
        <taxon>Nocardiaceae</taxon>
        <taxon>Nocardia</taxon>
    </lineage>
</organism>
<evidence type="ECO:0000313" key="2">
    <source>
        <dbReference type="EMBL" id="MBL1080362.1"/>
    </source>
</evidence>
<feature type="domain" description="Condensation" evidence="1">
    <location>
        <begin position="1"/>
        <end position="133"/>
    </location>
</feature>
<keyword evidence="3" id="KW-1185">Reference proteome</keyword>
<dbReference type="PANTHER" id="PTHR45527:SF1">
    <property type="entry name" value="FATTY ACID SYNTHASE"/>
    <property type="match status" value="1"/>
</dbReference>
<evidence type="ECO:0000313" key="3">
    <source>
        <dbReference type="Proteomes" id="UP000602198"/>
    </source>
</evidence>
<dbReference type="PANTHER" id="PTHR45527">
    <property type="entry name" value="NONRIBOSOMAL PEPTIDE SYNTHETASE"/>
    <property type="match status" value="1"/>
</dbReference>
<protein>
    <recommendedName>
        <fullName evidence="1">Condensation domain-containing protein</fullName>
    </recommendedName>
</protein>
<sequence>QRRLWFLSRLEGPSATYNIPMVLRLTGTVNVEALETAIIDVIARHEALRTTFPDTDGIAYQHIVAVDHVDVGWHVVDATGWTRTRLDEEITAAVSYGFDLAVEIPVRAQVFRTSAHEYVLVLLVHHIAGDGWS</sequence>
<feature type="non-terminal residue" evidence="2">
    <location>
        <position position="1"/>
    </location>
</feature>
<gene>
    <name evidence="2" type="ORF">JK358_38815</name>
</gene>
<dbReference type="Pfam" id="PF00668">
    <property type="entry name" value="Condensation"/>
    <property type="match status" value="1"/>
</dbReference>
<accession>A0ABS1MIH9</accession>
<evidence type="ECO:0000259" key="1">
    <source>
        <dbReference type="Pfam" id="PF00668"/>
    </source>
</evidence>
<name>A0ABS1MIH9_9NOCA</name>